<gene>
    <name evidence="3" type="ORF">BcabD6B2_37280</name>
</gene>
<organism evidence="3 4">
    <name type="scientific">Babesia caballi</name>
    <dbReference type="NCBI Taxonomy" id="5871"/>
    <lineage>
        <taxon>Eukaryota</taxon>
        <taxon>Sar</taxon>
        <taxon>Alveolata</taxon>
        <taxon>Apicomplexa</taxon>
        <taxon>Aconoidasida</taxon>
        <taxon>Piroplasmida</taxon>
        <taxon>Babesiidae</taxon>
        <taxon>Babesia</taxon>
    </lineage>
</organism>
<protein>
    <submittedName>
        <fullName evidence="3">RNA-binding protein, putative</fullName>
    </submittedName>
</protein>
<comment type="caution">
    <text evidence="3">The sequence shown here is derived from an EMBL/GenBank/DDBJ whole genome shotgun (WGS) entry which is preliminary data.</text>
</comment>
<dbReference type="EMBL" id="BPLF01000003">
    <property type="protein sequence ID" value="GIX64293.1"/>
    <property type="molecule type" value="Genomic_DNA"/>
</dbReference>
<evidence type="ECO:0000256" key="1">
    <source>
        <dbReference type="SAM" id="MobiDB-lite"/>
    </source>
</evidence>
<feature type="region of interest" description="Disordered" evidence="1">
    <location>
        <begin position="238"/>
        <end position="261"/>
    </location>
</feature>
<proteinExistence type="predicted"/>
<reference evidence="3 4" key="1">
    <citation type="submission" date="2021-06" db="EMBL/GenBank/DDBJ databases">
        <title>Genome sequence of Babesia caballi.</title>
        <authorList>
            <person name="Yamagishi J."/>
            <person name="Kidaka T."/>
            <person name="Ochi A."/>
        </authorList>
    </citation>
    <scope>NUCLEOTIDE SEQUENCE [LARGE SCALE GENOMIC DNA]</scope>
    <source>
        <strain evidence="3">USDA-D6B2</strain>
    </source>
</reference>
<dbReference type="Pfam" id="PF07744">
    <property type="entry name" value="SPOC"/>
    <property type="match status" value="1"/>
</dbReference>
<keyword evidence="4" id="KW-1185">Reference proteome</keyword>
<feature type="region of interest" description="Disordered" evidence="1">
    <location>
        <begin position="17"/>
        <end position="90"/>
    </location>
</feature>
<feature type="region of interest" description="Disordered" evidence="1">
    <location>
        <begin position="124"/>
        <end position="164"/>
    </location>
</feature>
<dbReference type="InterPro" id="IPR012921">
    <property type="entry name" value="SPOC_C"/>
</dbReference>
<feature type="compositionally biased region" description="Low complexity" evidence="1">
    <location>
        <begin position="130"/>
        <end position="139"/>
    </location>
</feature>
<evidence type="ECO:0000259" key="2">
    <source>
        <dbReference type="Pfam" id="PF07744"/>
    </source>
</evidence>
<name>A0AAV4LX06_BABCB</name>
<feature type="compositionally biased region" description="Basic and acidic residues" evidence="1">
    <location>
        <begin position="247"/>
        <end position="261"/>
    </location>
</feature>
<evidence type="ECO:0000313" key="3">
    <source>
        <dbReference type="EMBL" id="GIX64293.1"/>
    </source>
</evidence>
<dbReference type="GeneID" id="94195774"/>
<dbReference type="RefSeq" id="XP_067716362.1">
    <property type="nucleotide sequence ID" value="XM_067860261.1"/>
</dbReference>
<accession>A0AAV4LX06</accession>
<feature type="domain" description="Spen paralogue and orthologue SPOC C-terminal" evidence="2">
    <location>
        <begin position="89"/>
        <end position="234"/>
    </location>
</feature>
<sequence>MELRLCDFLKEHAPHIFERQQTNTPGPYALQRVTGSRSQPRGPYEYSTTTESAEFVTPRDLPQEQRQYVAADPSQRSPPEHRTPGTVKTWNGKLLRNGKKPVEAVANAISGRFEIALNKVRFHRTRSTVRRTSTPSTSPIDSSGKTPQRARPSQVSPSYRPKSQRFSVFQLKGQQATKAEAFDEYIKYFQSKERVGVATIDKDLSIYVCAPGTQLYETYAPKQDAEPMLIGIAVATSSSPTATQAENADKAEPQLPEGKDR</sequence>
<feature type="compositionally biased region" description="Polar residues" evidence="1">
    <location>
        <begin position="140"/>
        <end position="157"/>
    </location>
</feature>
<dbReference type="Proteomes" id="UP001497744">
    <property type="component" value="Unassembled WGS sequence"/>
</dbReference>
<evidence type="ECO:0000313" key="4">
    <source>
        <dbReference type="Proteomes" id="UP001497744"/>
    </source>
</evidence>
<dbReference type="AlphaFoldDB" id="A0AAV4LX06"/>